<proteinExistence type="predicted"/>
<reference evidence="1 2" key="1">
    <citation type="journal article" date="2016" name="Nat. Commun.">
        <title>Thousands of microbial genomes shed light on interconnected biogeochemical processes in an aquifer system.</title>
        <authorList>
            <person name="Anantharaman K."/>
            <person name="Brown C.T."/>
            <person name="Hug L.A."/>
            <person name="Sharon I."/>
            <person name="Castelle C.J."/>
            <person name="Probst A.J."/>
            <person name="Thomas B.C."/>
            <person name="Singh A."/>
            <person name="Wilkins M.J."/>
            <person name="Karaoz U."/>
            <person name="Brodie E.L."/>
            <person name="Williams K.H."/>
            <person name="Hubbard S.S."/>
            <person name="Banfield J.F."/>
        </authorList>
    </citation>
    <scope>NUCLEOTIDE SEQUENCE [LARGE SCALE GENOMIC DNA]</scope>
</reference>
<dbReference type="AlphaFoldDB" id="A0A1F5MHS8"/>
<evidence type="ECO:0000313" key="2">
    <source>
        <dbReference type="Proteomes" id="UP000178859"/>
    </source>
</evidence>
<evidence type="ECO:0000313" key="1">
    <source>
        <dbReference type="EMBL" id="OGE64915.1"/>
    </source>
</evidence>
<dbReference type="InterPro" id="IPR032568">
    <property type="entry name" value="DUF4926"/>
</dbReference>
<dbReference type="EMBL" id="MFDT01000020">
    <property type="protein sequence ID" value="OGE64915.1"/>
    <property type="molecule type" value="Genomic_DNA"/>
</dbReference>
<dbReference type="Proteomes" id="UP000178859">
    <property type="component" value="Unassembled WGS sequence"/>
</dbReference>
<organism evidence="1 2">
    <name type="scientific">Candidatus Daviesbacteria bacterium RIFCSPLOWO2_02_FULL_36_7</name>
    <dbReference type="NCBI Taxonomy" id="1797792"/>
    <lineage>
        <taxon>Bacteria</taxon>
        <taxon>Candidatus Daviesiibacteriota</taxon>
    </lineage>
</organism>
<accession>A0A1F5MHS8</accession>
<dbReference type="Pfam" id="PF16277">
    <property type="entry name" value="DUF4926"/>
    <property type="match status" value="1"/>
</dbReference>
<gene>
    <name evidence="1" type="ORF">A3I48_03745</name>
</gene>
<name>A0A1F5MHS8_9BACT</name>
<sequence length="115" mass="13022">MFEELEIVELAQDIKEHNLKEGERGTIVEIYKDGEAYEVEFVASDGRTTALLTLMPNDIRSAMNKDEYLYHGSNVSVYLSTASGTVSAEHISNEELRFNMDTPKSKADRYLVPML</sequence>
<comment type="caution">
    <text evidence="1">The sequence shown here is derived from an EMBL/GenBank/DDBJ whole genome shotgun (WGS) entry which is preliminary data.</text>
</comment>
<protein>
    <recommendedName>
        <fullName evidence="3">DUF4926 domain-containing protein</fullName>
    </recommendedName>
</protein>
<evidence type="ECO:0008006" key="3">
    <source>
        <dbReference type="Google" id="ProtNLM"/>
    </source>
</evidence>